<accession>A0A2W5WKC6</accession>
<dbReference type="PANTHER" id="PTHR31435:SF10">
    <property type="entry name" value="BSR4717 PROTEIN"/>
    <property type="match status" value="1"/>
</dbReference>
<evidence type="ECO:0000259" key="1">
    <source>
        <dbReference type="PROSITE" id="PS51729"/>
    </source>
</evidence>
<protein>
    <recommendedName>
        <fullName evidence="1">N-acetyltransferase domain-containing protein</fullName>
    </recommendedName>
</protein>
<proteinExistence type="predicted"/>
<dbReference type="Gene3D" id="3.40.630.30">
    <property type="match status" value="1"/>
</dbReference>
<dbReference type="InterPro" id="IPR016181">
    <property type="entry name" value="Acyl_CoA_acyltransferase"/>
</dbReference>
<dbReference type="InterPro" id="IPR031165">
    <property type="entry name" value="GNAT_YJDJ"/>
</dbReference>
<dbReference type="InterPro" id="IPR045057">
    <property type="entry name" value="Gcn5-rel_NAT"/>
</dbReference>
<sequence>MPTIDMGMRAMAPAAENIAAPGVRRTSRYGLVGTAGFCQRAARRALGAAVSHPRYVAHMSDQGWSHGSHGGDGAAAGGPPVCVVVDVPDESRYEAHDPQDGEVMGYLEYHRRGDVVVMPHTVTLPQFRGRGVAAAMAERALDDVAAAGGTVEPLCWYVAEYVARHERYQRLLARPS</sequence>
<reference evidence="2 3" key="1">
    <citation type="submission" date="2018-06" db="EMBL/GenBank/DDBJ databases">
        <title>Whole genome sequencing of a novel hydrocarbon degrading bacterial strain, PW21 isolated from oil contaminated produced water sample.</title>
        <authorList>
            <person name="Nagkirti P."/>
            <person name="Shaikh A."/>
            <person name="Gowdaman V."/>
            <person name="Engineer A.E."/>
            <person name="Dagar S."/>
            <person name="Dhakephalkar P.K."/>
        </authorList>
    </citation>
    <scope>NUCLEOTIDE SEQUENCE [LARGE SCALE GENOMIC DNA]</scope>
    <source>
        <strain evidence="2 3">PW21</strain>
    </source>
</reference>
<dbReference type="Proteomes" id="UP000248783">
    <property type="component" value="Unassembled WGS sequence"/>
</dbReference>
<feature type="domain" description="N-acetyltransferase" evidence="1">
    <location>
        <begin position="85"/>
        <end position="173"/>
    </location>
</feature>
<evidence type="ECO:0000313" key="2">
    <source>
        <dbReference type="EMBL" id="PZR51707.1"/>
    </source>
</evidence>
<organism evidence="2 3">
    <name type="scientific">Xylanimonas oleitrophica</name>
    <dbReference type="NCBI Taxonomy" id="2607479"/>
    <lineage>
        <taxon>Bacteria</taxon>
        <taxon>Bacillati</taxon>
        <taxon>Actinomycetota</taxon>
        <taxon>Actinomycetes</taxon>
        <taxon>Micrococcales</taxon>
        <taxon>Promicromonosporaceae</taxon>
        <taxon>Xylanimonas</taxon>
    </lineage>
</organism>
<dbReference type="PANTHER" id="PTHR31435">
    <property type="entry name" value="PROTEIN NATD1"/>
    <property type="match status" value="1"/>
</dbReference>
<comment type="caution">
    <text evidence="2">The sequence shown here is derived from an EMBL/GenBank/DDBJ whole genome shotgun (WGS) entry which is preliminary data.</text>
</comment>
<name>A0A2W5WKC6_9MICO</name>
<evidence type="ECO:0000313" key="3">
    <source>
        <dbReference type="Proteomes" id="UP000248783"/>
    </source>
</evidence>
<dbReference type="PROSITE" id="PS51729">
    <property type="entry name" value="GNAT_YJDJ"/>
    <property type="match status" value="1"/>
</dbReference>
<dbReference type="AlphaFoldDB" id="A0A2W5WKC6"/>
<dbReference type="CDD" id="cd04301">
    <property type="entry name" value="NAT_SF"/>
    <property type="match status" value="1"/>
</dbReference>
<gene>
    <name evidence="2" type="ORF">DNL40_15175</name>
</gene>
<dbReference type="EMBL" id="QKWH01000017">
    <property type="protein sequence ID" value="PZR51707.1"/>
    <property type="molecule type" value="Genomic_DNA"/>
</dbReference>
<dbReference type="Pfam" id="PF14542">
    <property type="entry name" value="Acetyltransf_CG"/>
    <property type="match status" value="1"/>
</dbReference>
<dbReference type="SUPFAM" id="SSF55729">
    <property type="entry name" value="Acyl-CoA N-acyltransferases (Nat)"/>
    <property type="match status" value="1"/>
</dbReference>
<keyword evidence="3" id="KW-1185">Reference proteome</keyword>